<dbReference type="Proteomes" id="UP001610063">
    <property type="component" value="Unassembled WGS sequence"/>
</dbReference>
<dbReference type="NCBIfam" id="TIGR00360">
    <property type="entry name" value="ComEC_N-term"/>
    <property type="match status" value="1"/>
</dbReference>
<feature type="transmembrane region" description="Helical" evidence="6">
    <location>
        <begin position="509"/>
        <end position="526"/>
    </location>
</feature>
<feature type="transmembrane region" description="Helical" evidence="6">
    <location>
        <begin position="249"/>
        <end position="273"/>
    </location>
</feature>
<feature type="domain" description="ComEC/Rec2-related protein" evidence="7">
    <location>
        <begin position="234"/>
        <end position="503"/>
    </location>
</feature>
<evidence type="ECO:0000256" key="6">
    <source>
        <dbReference type="SAM" id="Phobius"/>
    </source>
</evidence>
<keyword evidence="2" id="KW-1003">Cell membrane</keyword>
<feature type="domain" description="DUF4131" evidence="8">
    <location>
        <begin position="34"/>
        <end position="191"/>
    </location>
</feature>
<feature type="transmembrane region" description="Helical" evidence="6">
    <location>
        <begin position="35"/>
        <end position="52"/>
    </location>
</feature>
<feature type="transmembrane region" description="Helical" evidence="6">
    <location>
        <begin position="480"/>
        <end position="503"/>
    </location>
</feature>
<keyword evidence="5 6" id="KW-0472">Membrane</keyword>
<dbReference type="InterPro" id="IPR052159">
    <property type="entry name" value="Competence_DNA_uptake"/>
</dbReference>
<feature type="transmembrane region" description="Helical" evidence="6">
    <location>
        <begin position="12"/>
        <end position="29"/>
    </location>
</feature>
<gene>
    <name evidence="9" type="ORF">ACHKAR_21140</name>
</gene>
<dbReference type="EMBL" id="JBIPKE010000020">
    <property type="protein sequence ID" value="MFH6985973.1"/>
    <property type="molecule type" value="Genomic_DNA"/>
</dbReference>
<dbReference type="Pfam" id="PF13567">
    <property type="entry name" value="DUF4131"/>
    <property type="match status" value="1"/>
</dbReference>
<feature type="transmembrane region" description="Helical" evidence="6">
    <location>
        <begin position="59"/>
        <end position="77"/>
    </location>
</feature>
<dbReference type="PANTHER" id="PTHR30619">
    <property type="entry name" value="DNA INTERNALIZATION/COMPETENCE PROTEIN COMEC/REC2"/>
    <property type="match status" value="1"/>
</dbReference>
<evidence type="ECO:0000256" key="3">
    <source>
        <dbReference type="ARBA" id="ARBA00022692"/>
    </source>
</evidence>
<evidence type="ECO:0000256" key="2">
    <source>
        <dbReference type="ARBA" id="ARBA00022475"/>
    </source>
</evidence>
<evidence type="ECO:0000259" key="8">
    <source>
        <dbReference type="Pfam" id="PF13567"/>
    </source>
</evidence>
<feature type="transmembrane region" description="Helical" evidence="6">
    <location>
        <begin position="422"/>
        <end position="441"/>
    </location>
</feature>
<dbReference type="InterPro" id="IPR004477">
    <property type="entry name" value="ComEC_N"/>
</dbReference>
<organism evidence="9 10">
    <name type="scientific">Marinoscillum luteum</name>
    <dbReference type="NCBI Taxonomy" id="861051"/>
    <lineage>
        <taxon>Bacteria</taxon>
        <taxon>Pseudomonadati</taxon>
        <taxon>Bacteroidota</taxon>
        <taxon>Cytophagia</taxon>
        <taxon>Cytophagales</taxon>
        <taxon>Reichenbachiellaceae</taxon>
        <taxon>Marinoscillum</taxon>
    </lineage>
</organism>
<dbReference type="Pfam" id="PF03772">
    <property type="entry name" value="Competence"/>
    <property type="match status" value="1"/>
</dbReference>
<keyword evidence="4 6" id="KW-1133">Transmembrane helix</keyword>
<keyword evidence="10" id="KW-1185">Reference proteome</keyword>
<comment type="subcellular location">
    <subcellularLocation>
        <location evidence="1">Cell membrane</location>
        <topology evidence="1">Multi-pass membrane protein</topology>
    </subcellularLocation>
</comment>
<feature type="transmembrane region" description="Helical" evidence="6">
    <location>
        <begin position="339"/>
        <end position="367"/>
    </location>
</feature>
<evidence type="ECO:0000256" key="1">
    <source>
        <dbReference type="ARBA" id="ARBA00004651"/>
    </source>
</evidence>
<protein>
    <submittedName>
        <fullName evidence="9">ComEC/Rec2 family competence protein</fullName>
    </submittedName>
</protein>
<feature type="transmembrane region" description="Helical" evidence="6">
    <location>
        <begin position="387"/>
        <end position="410"/>
    </location>
</feature>
<accession>A0ABW7NF63</accession>
<feature type="transmembrane region" description="Helical" evidence="6">
    <location>
        <begin position="285"/>
        <end position="304"/>
    </location>
</feature>
<keyword evidence="3 6" id="KW-0812">Transmembrane</keyword>
<sequence length="710" mass="80783">MFKWTAFPFIRISFFLSLGIILYDSYGVLWSGLPWRQMSMIFLLALIIPFWLGRPILKGVVYLLLMVYLGGLIAMLADESAVPGHYSSFEKVEGFMGVVISDNTERDHYHRYEVAVHMVAQSDSLNAAHGKIFLYVKKTQEDSTHLQYGDVVAVDKNFFPIAGPKNPHEFDYRAYLKKQKIYAHAFADPSEVREIGHEPPNPLLAHAMGIRTYARQKIEDWIPQQRERAILTALILGVKDYLDEETTSAYAAAGAMHVLAVSGLHVGIVVMILSVIFQKWKETRWGNVVFTIGSVAIIWLYALITGFTPSVMRASTMFTVIIVSSAFNQRANIYNSLGLAAFVLILYNPYVIYAVGFQLSFAAVIGIVILQPRLYRLLDFSGIVTDYVWSITCVSIAAQVATFPLALVYFHQFPTYFLVSNLIVIPAAFLMLGGGISMLLVGSILPAVGWALGFVLQGFSWVVNELILGIKWLPYPIFDWLYFDAWDTIFTYLIMSFLVLAIWKYSYHYMVLAWLAAITLAAWLHLKSFEQENQKRMVFYEIDGITAIDLINGREAVLLIDDFSEANKELIAFQINPNRLASGLPKVEDTWQLMSSSEWVQVHSCFDLIQWDGVRVILMKHMETYQLTHPLEADVIYFKDAEMISYEGLLPGIALLGTNFNYYETRDAKRIFENRKIEARSLSQDGFLELDLNQTRPFSQRKHRLATISE</sequence>
<evidence type="ECO:0000256" key="5">
    <source>
        <dbReference type="ARBA" id="ARBA00023136"/>
    </source>
</evidence>
<feature type="transmembrane region" description="Helical" evidence="6">
    <location>
        <begin position="447"/>
        <end position="468"/>
    </location>
</feature>
<evidence type="ECO:0000313" key="10">
    <source>
        <dbReference type="Proteomes" id="UP001610063"/>
    </source>
</evidence>
<name>A0ABW7NF63_9BACT</name>
<dbReference type="PANTHER" id="PTHR30619:SF1">
    <property type="entry name" value="RECOMBINATION PROTEIN 2"/>
    <property type="match status" value="1"/>
</dbReference>
<comment type="caution">
    <text evidence="9">The sequence shown here is derived from an EMBL/GenBank/DDBJ whole genome shotgun (WGS) entry which is preliminary data.</text>
</comment>
<proteinExistence type="predicted"/>
<dbReference type="InterPro" id="IPR025405">
    <property type="entry name" value="DUF4131"/>
</dbReference>
<evidence type="ECO:0000259" key="7">
    <source>
        <dbReference type="Pfam" id="PF03772"/>
    </source>
</evidence>
<reference evidence="9 10" key="1">
    <citation type="journal article" date="2013" name="Int. J. Syst. Evol. Microbiol.">
        <title>Marinoscillum luteum sp. nov., isolated from marine sediment.</title>
        <authorList>
            <person name="Cha I.T."/>
            <person name="Park S.J."/>
            <person name="Kim S.J."/>
            <person name="Kim J.G."/>
            <person name="Jung M.Y."/>
            <person name="Shin K.S."/>
            <person name="Kwon K.K."/>
            <person name="Yang S.H."/>
            <person name="Seo Y.S."/>
            <person name="Rhee S.K."/>
        </authorList>
    </citation>
    <scope>NUCLEOTIDE SEQUENCE [LARGE SCALE GENOMIC DNA]</scope>
    <source>
        <strain evidence="9 10">KCTC 23939</strain>
    </source>
</reference>
<evidence type="ECO:0000256" key="4">
    <source>
        <dbReference type="ARBA" id="ARBA00022989"/>
    </source>
</evidence>
<dbReference type="RefSeq" id="WP_395419444.1">
    <property type="nucleotide sequence ID" value="NZ_JBIPKE010000020.1"/>
</dbReference>
<evidence type="ECO:0000313" key="9">
    <source>
        <dbReference type="EMBL" id="MFH6985973.1"/>
    </source>
</evidence>